<evidence type="ECO:0000313" key="4">
    <source>
        <dbReference type="EMBL" id="KAF2713064.1"/>
    </source>
</evidence>
<dbReference type="Proteomes" id="UP000799428">
    <property type="component" value="Unassembled WGS sequence"/>
</dbReference>
<feature type="transmembrane region" description="Helical" evidence="2">
    <location>
        <begin position="215"/>
        <end position="240"/>
    </location>
</feature>
<keyword evidence="3" id="KW-0732">Signal</keyword>
<dbReference type="AlphaFoldDB" id="A0A6G1KJQ3"/>
<accession>A0A6G1KJQ3</accession>
<evidence type="ECO:0000313" key="5">
    <source>
        <dbReference type="Proteomes" id="UP000799428"/>
    </source>
</evidence>
<feature type="compositionally biased region" description="Low complexity" evidence="1">
    <location>
        <begin position="157"/>
        <end position="205"/>
    </location>
</feature>
<name>A0A6G1KJQ3_9PLEO</name>
<evidence type="ECO:0000256" key="1">
    <source>
        <dbReference type="SAM" id="MobiDB-lite"/>
    </source>
</evidence>
<dbReference type="OrthoDB" id="3797831at2759"/>
<keyword evidence="2" id="KW-0472">Membrane</keyword>
<protein>
    <recommendedName>
        <fullName evidence="6">Mid2 domain-containing protein</fullName>
    </recommendedName>
</protein>
<keyword evidence="5" id="KW-1185">Reference proteome</keyword>
<feature type="signal peptide" evidence="3">
    <location>
        <begin position="1"/>
        <end position="18"/>
    </location>
</feature>
<proteinExistence type="predicted"/>
<reference evidence="4" key="1">
    <citation type="journal article" date="2020" name="Stud. Mycol.">
        <title>101 Dothideomycetes genomes: a test case for predicting lifestyles and emergence of pathogens.</title>
        <authorList>
            <person name="Haridas S."/>
            <person name="Albert R."/>
            <person name="Binder M."/>
            <person name="Bloem J."/>
            <person name="Labutti K."/>
            <person name="Salamov A."/>
            <person name="Andreopoulos B."/>
            <person name="Baker S."/>
            <person name="Barry K."/>
            <person name="Bills G."/>
            <person name="Bluhm B."/>
            <person name="Cannon C."/>
            <person name="Castanera R."/>
            <person name="Culley D."/>
            <person name="Daum C."/>
            <person name="Ezra D."/>
            <person name="Gonzalez J."/>
            <person name="Henrissat B."/>
            <person name="Kuo A."/>
            <person name="Liang C."/>
            <person name="Lipzen A."/>
            <person name="Lutzoni F."/>
            <person name="Magnuson J."/>
            <person name="Mondo S."/>
            <person name="Nolan M."/>
            <person name="Ohm R."/>
            <person name="Pangilinan J."/>
            <person name="Park H.-J."/>
            <person name="Ramirez L."/>
            <person name="Alfaro M."/>
            <person name="Sun H."/>
            <person name="Tritt A."/>
            <person name="Yoshinaga Y."/>
            <person name="Zwiers L.-H."/>
            <person name="Turgeon B."/>
            <person name="Goodwin S."/>
            <person name="Spatafora J."/>
            <person name="Crous P."/>
            <person name="Grigoriev I."/>
        </authorList>
    </citation>
    <scope>NUCLEOTIDE SEQUENCE</scope>
    <source>
        <strain evidence="4">CBS 279.74</strain>
    </source>
</reference>
<evidence type="ECO:0000256" key="2">
    <source>
        <dbReference type="SAM" id="Phobius"/>
    </source>
</evidence>
<evidence type="ECO:0008006" key="6">
    <source>
        <dbReference type="Google" id="ProtNLM"/>
    </source>
</evidence>
<evidence type="ECO:0000256" key="3">
    <source>
        <dbReference type="SAM" id="SignalP"/>
    </source>
</evidence>
<keyword evidence="2" id="KW-1133">Transmembrane helix</keyword>
<feature type="chain" id="PRO_5026145091" description="Mid2 domain-containing protein" evidence="3">
    <location>
        <begin position="19"/>
        <end position="297"/>
    </location>
</feature>
<feature type="region of interest" description="Disordered" evidence="1">
    <location>
        <begin position="153"/>
        <end position="211"/>
    </location>
</feature>
<sequence length="297" mass="31006">MARLIILILSFFAGLAHADCFRPNGTTRNSLPGPPEYVPCSTSATSMCCRNGIDANGVPLGENTCRDDGLCQDGTKIWRESCSDKSWKSDACIKLCVSDTLMFEGLPQSQTDVIITECDNGSICCGDSAAGKPCCQQGKGVFLVGGKVFSTDPNAKSTAPTSSSSTATSIATSSASTPTNDAQSTGPTSSQSTASSSESTTGPASDTQRPPARDYTGVIAGCAVAGLLSLALLICLLWWLTFKKGKAARSSELDSSAYQSSDTTYKYAHTQALVYYEAPGAEISSELPGRNYAAEVK</sequence>
<gene>
    <name evidence="4" type="ORF">K504DRAFT_449824</name>
</gene>
<keyword evidence="2" id="KW-0812">Transmembrane</keyword>
<dbReference type="EMBL" id="MU005765">
    <property type="protein sequence ID" value="KAF2713064.1"/>
    <property type="molecule type" value="Genomic_DNA"/>
</dbReference>
<organism evidence="4 5">
    <name type="scientific">Pleomassaria siparia CBS 279.74</name>
    <dbReference type="NCBI Taxonomy" id="1314801"/>
    <lineage>
        <taxon>Eukaryota</taxon>
        <taxon>Fungi</taxon>
        <taxon>Dikarya</taxon>
        <taxon>Ascomycota</taxon>
        <taxon>Pezizomycotina</taxon>
        <taxon>Dothideomycetes</taxon>
        <taxon>Pleosporomycetidae</taxon>
        <taxon>Pleosporales</taxon>
        <taxon>Pleomassariaceae</taxon>
        <taxon>Pleomassaria</taxon>
    </lineage>
</organism>